<accession>A0A0A7S2T6</accession>
<keyword evidence="1" id="KW-0812">Transmembrane</keyword>
<dbReference type="InterPro" id="IPR012495">
    <property type="entry name" value="TadE-like_dom"/>
</dbReference>
<dbReference type="STRING" id="1267021.FPB0191_01337"/>
<keyword evidence="1" id="KW-1133">Transmembrane helix</keyword>
<feature type="domain" description="TadE-like" evidence="2">
    <location>
        <begin position="13"/>
        <end position="55"/>
    </location>
</feature>
<dbReference type="OrthoDB" id="6555416at2"/>
<name>A0A0A7S2T6_FRIPE</name>
<keyword evidence="1" id="KW-0472">Membrane</keyword>
<keyword evidence="4" id="KW-1185">Reference proteome</keyword>
<protein>
    <submittedName>
        <fullName evidence="3">TadE-like protein</fullName>
    </submittedName>
</protein>
<sequence length="159" mass="18433">MLKLCKIIKEKRGVISIEFAICFPLFILLFAFVLEMNRLMFISSSLDLLTADVARRASITENINKNSSSYSNIFYNELSKELTLWPMLTSQDNFIVQVEFCNNIKNIIDNKCNTTSTSLSKIIRYKVEYKYNAFFSSLFPDLANASLKRESVVYREFQS</sequence>
<evidence type="ECO:0000313" key="3">
    <source>
        <dbReference type="EMBL" id="AJA45157.1"/>
    </source>
</evidence>
<evidence type="ECO:0000256" key="1">
    <source>
        <dbReference type="SAM" id="Phobius"/>
    </source>
</evidence>
<gene>
    <name evidence="3" type="ORF">FPB0191_01337</name>
</gene>
<dbReference type="Pfam" id="PF07811">
    <property type="entry name" value="TadE"/>
    <property type="match status" value="1"/>
</dbReference>
<dbReference type="Proteomes" id="UP000030901">
    <property type="component" value="Chromosome"/>
</dbReference>
<dbReference type="EMBL" id="CP009056">
    <property type="protein sequence ID" value="AJA45157.1"/>
    <property type="molecule type" value="Genomic_DNA"/>
</dbReference>
<dbReference type="AlphaFoldDB" id="A0A0A7S2T6"/>
<feature type="transmembrane region" description="Helical" evidence="1">
    <location>
        <begin position="12"/>
        <end position="34"/>
    </location>
</feature>
<dbReference type="KEGG" id="fpp:FPB0191_01337"/>
<evidence type="ECO:0000313" key="4">
    <source>
        <dbReference type="Proteomes" id="UP000030901"/>
    </source>
</evidence>
<reference evidence="3 4" key="1">
    <citation type="journal article" date="2014" name="Appl. Environ. Microbiol.">
        <title>Gut symbionts from distinct hosts exhibit genotoxic activity via divergent colibactin biosynthetic pathways.</title>
        <authorList>
            <person name="Engel P."/>
            <person name="Vizcaino M.I."/>
            <person name="Crawford J.M."/>
        </authorList>
    </citation>
    <scope>NUCLEOTIDE SEQUENCE [LARGE SCALE GENOMIC DNA]</scope>
    <source>
        <strain evidence="3 4">PEB0191</strain>
    </source>
</reference>
<evidence type="ECO:0000259" key="2">
    <source>
        <dbReference type="Pfam" id="PF07811"/>
    </source>
</evidence>
<dbReference type="HOGENOM" id="CLU_124819_1_1_6"/>
<dbReference type="RefSeq" id="WP_039104872.1">
    <property type="nucleotide sequence ID" value="NZ_CP009056.1"/>
</dbReference>
<proteinExistence type="predicted"/>
<organism evidence="3 4">
    <name type="scientific">Frischella perrara</name>
    <dbReference type="NCBI Taxonomy" id="1267021"/>
    <lineage>
        <taxon>Bacteria</taxon>
        <taxon>Pseudomonadati</taxon>
        <taxon>Pseudomonadota</taxon>
        <taxon>Gammaproteobacteria</taxon>
        <taxon>Orbales</taxon>
        <taxon>Orbaceae</taxon>
        <taxon>Frischella</taxon>
    </lineage>
</organism>